<dbReference type="SUPFAM" id="SSF74982">
    <property type="entry name" value="Small protein B (SmpB)"/>
    <property type="match status" value="1"/>
</dbReference>
<dbReference type="Proteomes" id="UP000178703">
    <property type="component" value="Unassembled WGS sequence"/>
</dbReference>
<dbReference type="GO" id="GO:0070930">
    <property type="term" value="P:trans-translation-dependent protein tagging"/>
    <property type="evidence" value="ECO:0007669"/>
    <property type="project" value="TreeGrafter"/>
</dbReference>
<name>A0A1G2E8X6_9BACT</name>
<dbReference type="InterPro" id="IPR023620">
    <property type="entry name" value="SmpB"/>
</dbReference>
<protein>
    <recommendedName>
        <fullName evidence="3">SsrA-binding protein</fullName>
    </recommendedName>
    <alternativeName>
        <fullName evidence="3">Small protein B</fullName>
    </alternativeName>
</protein>
<dbReference type="STRING" id="1801668.A3D46_02690"/>
<dbReference type="HAMAP" id="MF_00023">
    <property type="entry name" value="SmpB"/>
    <property type="match status" value="1"/>
</dbReference>
<sequence length="148" mass="17200">MEAIKNKRAYFDYEFLEKFEAGMVLAGQEVKSIKSGKMSLAGSYVVLKNGEIYLINANIAPYQLKNIPKDYNPTQARKLLLRKKEIQYLFGKTQERGLTLIPLRVYSKKGKIKLEFAVSRGRKKADKKERIKKREADKEIRRELKTRG</sequence>
<dbReference type="InterPro" id="IPR020081">
    <property type="entry name" value="SsrA-bd_prot_CS"/>
</dbReference>
<comment type="subcellular location">
    <subcellularLocation>
        <location evidence="3">Cytoplasm</location>
    </subcellularLocation>
    <text evidence="3">The tmRNA-SmpB complex associates with stalled 70S ribosomes.</text>
</comment>
<dbReference type="EMBL" id="MHMD01000002">
    <property type="protein sequence ID" value="OGZ22294.1"/>
    <property type="molecule type" value="Genomic_DNA"/>
</dbReference>
<dbReference type="InterPro" id="IPR000037">
    <property type="entry name" value="SsrA-bd_prot"/>
</dbReference>
<comment type="function">
    <text evidence="3">Required for rescue of stalled ribosomes mediated by trans-translation. Binds to transfer-messenger RNA (tmRNA), required for stable association of tmRNA with ribosomes. tmRNA and SmpB together mimic tRNA shape, replacing the anticodon stem-loop with SmpB. tmRNA is encoded by the ssrA gene; the 2 termini fold to resemble tRNA(Ala) and it encodes a 'tag peptide', a short internal open reading frame. During trans-translation Ala-aminoacylated tmRNA acts like a tRNA, entering the A-site of stalled ribosomes, displacing the stalled mRNA. The ribosome then switches to translate the ORF on the tmRNA; the nascent peptide is terminated with the 'tag peptide' encoded by the tmRNA and targeted for degradation. The ribosome is freed to recommence translation, which seems to be the essential function of trans-translation.</text>
</comment>
<dbReference type="PROSITE" id="PS01317">
    <property type="entry name" value="SSRP"/>
    <property type="match status" value="1"/>
</dbReference>
<comment type="similarity">
    <text evidence="3">Belongs to the SmpB family.</text>
</comment>
<dbReference type="Gene3D" id="2.40.280.10">
    <property type="match status" value="1"/>
</dbReference>
<dbReference type="CDD" id="cd09294">
    <property type="entry name" value="SmpB"/>
    <property type="match status" value="1"/>
</dbReference>
<dbReference type="GO" id="GO:0003723">
    <property type="term" value="F:RNA binding"/>
    <property type="evidence" value="ECO:0007669"/>
    <property type="project" value="UniProtKB-UniRule"/>
</dbReference>
<evidence type="ECO:0000256" key="1">
    <source>
        <dbReference type="ARBA" id="ARBA00022490"/>
    </source>
</evidence>
<keyword evidence="2 3" id="KW-0694">RNA-binding</keyword>
<dbReference type="GO" id="GO:0070929">
    <property type="term" value="P:trans-translation"/>
    <property type="evidence" value="ECO:0007669"/>
    <property type="project" value="UniProtKB-UniRule"/>
</dbReference>
<reference evidence="5 6" key="1">
    <citation type="journal article" date="2016" name="Nat. Commun.">
        <title>Thousands of microbial genomes shed light on interconnected biogeochemical processes in an aquifer system.</title>
        <authorList>
            <person name="Anantharaman K."/>
            <person name="Brown C.T."/>
            <person name="Hug L.A."/>
            <person name="Sharon I."/>
            <person name="Castelle C.J."/>
            <person name="Probst A.J."/>
            <person name="Thomas B.C."/>
            <person name="Singh A."/>
            <person name="Wilkins M.J."/>
            <person name="Karaoz U."/>
            <person name="Brodie E.L."/>
            <person name="Williams K.H."/>
            <person name="Hubbard S.S."/>
            <person name="Banfield J.F."/>
        </authorList>
    </citation>
    <scope>NUCLEOTIDE SEQUENCE [LARGE SCALE GENOMIC DNA]</scope>
</reference>
<dbReference type="GO" id="GO:0005829">
    <property type="term" value="C:cytosol"/>
    <property type="evidence" value="ECO:0007669"/>
    <property type="project" value="TreeGrafter"/>
</dbReference>
<evidence type="ECO:0000256" key="4">
    <source>
        <dbReference type="SAM" id="MobiDB-lite"/>
    </source>
</evidence>
<evidence type="ECO:0000256" key="2">
    <source>
        <dbReference type="ARBA" id="ARBA00022884"/>
    </source>
</evidence>
<evidence type="ECO:0000256" key="3">
    <source>
        <dbReference type="HAMAP-Rule" id="MF_00023"/>
    </source>
</evidence>
<keyword evidence="1 3" id="KW-0963">Cytoplasm</keyword>
<comment type="caution">
    <text evidence="5">The sequence shown here is derived from an EMBL/GenBank/DDBJ whole genome shotgun (WGS) entry which is preliminary data.</text>
</comment>
<dbReference type="PANTHER" id="PTHR30308:SF2">
    <property type="entry name" value="SSRA-BINDING PROTEIN"/>
    <property type="match status" value="1"/>
</dbReference>
<organism evidence="5 6">
    <name type="scientific">Candidatus Nealsonbacteria bacterium RIFCSPHIGHO2_02_FULL_43_13</name>
    <dbReference type="NCBI Taxonomy" id="1801668"/>
    <lineage>
        <taxon>Bacteria</taxon>
        <taxon>Candidatus Nealsoniibacteriota</taxon>
    </lineage>
</organism>
<dbReference type="NCBIfam" id="TIGR00086">
    <property type="entry name" value="smpB"/>
    <property type="match status" value="1"/>
</dbReference>
<dbReference type="PANTHER" id="PTHR30308">
    <property type="entry name" value="TMRNA-BINDING COMPONENT OF TRANS-TRANSLATION TAGGING COMPLEX"/>
    <property type="match status" value="1"/>
</dbReference>
<evidence type="ECO:0000313" key="5">
    <source>
        <dbReference type="EMBL" id="OGZ22294.1"/>
    </source>
</evidence>
<feature type="region of interest" description="Disordered" evidence="4">
    <location>
        <begin position="127"/>
        <end position="148"/>
    </location>
</feature>
<gene>
    <name evidence="3" type="primary">smpB</name>
    <name evidence="5" type="ORF">A3D46_02690</name>
</gene>
<accession>A0A1G2E8X6</accession>
<proteinExistence type="inferred from homology"/>
<dbReference type="NCBIfam" id="NF003843">
    <property type="entry name" value="PRK05422.1"/>
    <property type="match status" value="1"/>
</dbReference>
<dbReference type="AlphaFoldDB" id="A0A1G2E8X6"/>
<evidence type="ECO:0000313" key="6">
    <source>
        <dbReference type="Proteomes" id="UP000178703"/>
    </source>
</evidence>
<dbReference type="Pfam" id="PF01668">
    <property type="entry name" value="SmpB"/>
    <property type="match status" value="1"/>
</dbReference>